<name>A0A8S5LI76_9CAUD</name>
<accession>A0A8S5LI76</accession>
<protein>
    <submittedName>
        <fullName evidence="1">Uncharacterized protein</fullName>
    </submittedName>
</protein>
<organism evidence="1">
    <name type="scientific">Myoviridae sp. ctbwh6</name>
    <dbReference type="NCBI Taxonomy" id="2827611"/>
    <lineage>
        <taxon>Viruses</taxon>
        <taxon>Duplodnaviria</taxon>
        <taxon>Heunggongvirae</taxon>
        <taxon>Uroviricota</taxon>
        <taxon>Caudoviricetes</taxon>
    </lineage>
</organism>
<dbReference type="EMBL" id="BK015852">
    <property type="protein sequence ID" value="DAD69577.1"/>
    <property type="molecule type" value="Genomic_DNA"/>
</dbReference>
<evidence type="ECO:0000313" key="1">
    <source>
        <dbReference type="EMBL" id="DAD69577.1"/>
    </source>
</evidence>
<reference evidence="1" key="1">
    <citation type="journal article" date="2021" name="Proc. Natl. Acad. Sci. U.S.A.">
        <title>A Catalog of Tens of Thousands of Viruses from Human Metagenomes Reveals Hidden Associations with Chronic Diseases.</title>
        <authorList>
            <person name="Tisza M.J."/>
            <person name="Buck C.B."/>
        </authorList>
    </citation>
    <scope>NUCLEOTIDE SEQUENCE</scope>
    <source>
        <strain evidence="1">Ctbwh6</strain>
    </source>
</reference>
<sequence length="46" mass="5608">MAPLPELQFQQRFDERSERELQWQLEQQQLLQLERHPSGSDGKRDE</sequence>
<proteinExistence type="predicted"/>